<evidence type="ECO:0000259" key="2">
    <source>
        <dbReference type="Pfam" id="PF20150"/>
    </source>
</evidence>
<keyword evidence="4" id="KW-1185">Reference proteome</keyword>
<dbReference type="Proteomes" id="UP000070054">
    <property type="component" value="Unassembled WGS sequence"/>
</dbReference>
<feature type="compositionally biased region" description="Polar residues" evidence="1">
    <location>
        <begin position="1"/>
        <end position="10"/>
    </location>
</feature>
<dbReference type="EMBL" id="JEMN01001619">
    <property type="protein sequence ID" value="KXH31347.1"/>
    <property type="molecule type" value="Genomic_DNA"/>
</dbReference>
<feature type="domain" description="2EXR" evidence="2">
    <location>
        <begin position="107"/>
        <end position="220"/>
    </location>
</feature>
<name>A0A135S6M7_9PEZI</name>
<proteinExistence type="predicted"/>
<organism evidence="3 4">
    <name type="scientific">Colletotrichum nymphaeae SA-01</name>
    <dbReference type="NCBI Taxonomy" id="1460502"/>
    <lineage>
        <taxon>Eukaryota</taxon>
        <taxon>Fungi</taxon>
        <taxon>Dikarya</taxon>
        <taxon>Ascomycota</taxon>
        <taxon>Pezizomycotina</taxon>
        <taxon>Sordariomycetes</taxon>
        <taxon>Hypocreomycetidae</taxon>
        <taxon>Glomerellales</taxon>
        <taxon>Glomerellaceae</taxon>
        <taxon>Colletotrichum</taxon>
        <taxon>Colletotrichum acutatum species complex</taxon>
    </lineage>
</organism>
<evidence type="ECO:0000256" key="1">
    <source>
        <dbReference type="SAM" id="MobiDB-lite"/>
    </source>
</evidence>
<feature type="region of interest" description="Disordered" evidence="1">
    <location>
        <begin position="1"/>
        <end position="53"/>
    </location>
</feature>
<protein>
    <recommendedName>
        <fullName evidence="2">2EXR domain-containing protein</fullName>
    </recommendedName>
</protein>
<dbReference type="InterPro" id="IPR045518">
    <property type="entry name" value="2EXR"/>
</dbReference>
<dbReference type="PANTHER" id="PTHR35910">
    <property type="entry name" value="2EXR DOMAIN-CONTAINING PROTEIN"/>
    <property type="match status" value="1"/>
</dbReference>
<gene>
    <name evidence="3" type="ORF">CNYM01_04783</name>
</gene>
<evidence type="ECO:0000313" key="3">
    <source>
        <dbReference type="EMBL" id="KXH31347.1"/>
    </source>
</evidence>
<dbReference type="OrthoDB" id="3469466at2759"/>
<dbReference type="PANTHER" id="PTHR35910:SF6">
    <property type="entry name" value="2EXR DOMAIN-CONTAINING PROTEIN"/>
    <property type="match status" value="1"/>
</dbReference>
<feature type="compositionally biased region" description="Basic and acidic residues" evidence="1">
    <location>
        <begin position="23"/>
        <end position="33"/>
    </location>
</feature>
<evidence type="ECO:0000313" key="4">
    <source>
        <dbReference type="Proteomes" id="UP000070054"/>
    </source>
</evidence>
<sequence>MDLPVRSTSRQPPPPQAEDEHDAEVFEAEHQDGGLRTTDIHAPPAVRKTPSTPWKNLEACEGFDLRTWVAASGSGPTTTTTTTAADTASLIPNRSRSSYGYERDSVFHRFPDLPYELRRKIWRMHLERPRIVVIRGVPDGSGVQASGNDLGNMACNANWYCENRSPALFRVCDESRREAVSFFRIRLPMRSLAPDSHGFPDLKHRNPAWDRIYINPDWDLVLYQGATRSLTMPILASDLLAHDPLGRGVAHYGSNDWPQSIWQVDPDPGFGMATLNESFACLETFVLCTRSTSEITRLLGEGYVHAVTGDVGLASLRDSGSGSHTFDWHRASSGMAAKTPNNSMVRKALVFGKGVDQSVVNNLVTMEMTTRIRDGDLAWALHSTTDGWVIRLAWQPPDCGISHVMHLTTGPIKEPKVS</sequence>
<comment type="caution">
    <text evidence="3">The sequence shown here is derived from an EMBL/GenBank/DDBJ whole genome shotgun (WGS) entry which is preliminary data.</text>
</comment>
<dbReference type="Pfam" id="PF20150">
    <property type="entry name" value="2EXR"/>
    <property type="match status" value="1"/>
</dbReference>
<accession>A0A135S6M7</accession>
<dbReference type="AlphaFoldDB" id="A0A135S6M7"/>
<reference evidence="3 4" key="1">
    <citation type="submission" date="2014-02" db="EMBL/GenBank/DDBJ databases">
        <title>The genome sequence of Colletotrichum nymphaeae SA-01.</title>
        <authorList>
            <person name="Baroncelli R."/>
            <person name="Thon M.R."/>
        </authorList>
    </citation>
    <scope>NUCLEOTIDE SEQUENCE [LARGE SCALE GENOMIC DNA]</scope>
    <source>
        <strain evidence="3 4">SA-01</strain>
    </source>
</reference>